<protein>
    <recommendedName>
        <fullName evidence="10">tRNA dimethylallyltransferase</fullName>
        <ecNumber evidence="10">2.5.1.75</ecNumber>
    </recommendedName>
    <alternativeName>
        <fullName evidence="10">Dimethylallyl diphosphate:tRNA dimethylallyltransferase</fullName>
        <shortName evidence="10">DMAPP:tRNA dimethylallyltransferase</shortName>
        <shortName evidence="10">DMATase</shortName>
    </alternativeName>
    <alternativeName>
        <fullName evidence="10">Isopentenyl-diphosphate:tRNA isopentenyltransferase</fullName>
        <shortName evidence="10">IPP transferase</shortName>
        <shortName evidence="10">IPPT</shortName>
        <shortName evidence="10">IPTase</shortName>
    </alternativeName>
</protein>
<sequence length="310" mass="33596">MGISNPEQKPVVALIAGPTASGKTALALHMAKRQKCTIINADSAQVYDALPILSAQPSAEEMASAPHKLFGYLDGRTACSAADWAGAAKGEIADAHAAGRLPILVGGTGLYLRTLLDGIAPVPDIDPTIRTQVRALDTDAAYHALRSEDAQMAASLHANDDSRIKRALEVKRSSGLSLAEWRAQKSGGIGDDIDLRALLLLPPRPWLHDRCDRRFVQMIEGGAIAEVQRLLAMKLPHDAPVMRAIGVPEIAAMLNGEITAEEAVARGQAATRQYAKRQYTWFRNQSPGHWMRLEEEINDSNVDEIETIFQ</sequence>
<keyword evidence="15" id="KW-1185">Reference proteome</keyword>
<gene>
    <name evidence="10 14" type="primary">miaA</name>
    <name evidence="14" type="ORF">ACFOWX_04750</name>
</gene>
<feature type="site" description="Interaction with substrate tRNA" evidence="10">
    <location>
        <position position="130"/>
    </location>
</feature>
<feature type="region of interest" description="Interaction with substrate tRNA" evidence="10">
    <location>
        <begin position="42"/>
        <end position="45"/>
    </location>
</feature>
<feature type="binding site" evidence="10">
    <location>
        <begin position="19"/>
        <end position="24"/>
    </location>
    <ligand>
        <name>substrate</name>
    </ligand>
</feature>
<dbReference type="NCBIfam" id="TIGR00174">
    <property type="entry name" value="miaA"/>
    <property type="match status" value="1"/>
</dbReference>
<dbReference type="PANTHER" id="PTHR11088">
    <property type="entry name" value="TRNA DIMETHYLALLYLTRANSFERASE"/>
    <property type="match status" value="1"/>
</dbReference>
<keyword evidence="4 10" id="KW-0808">Transferase</keyword>
<keyword evidence="7 10" id="KW-0067">ATP-binding</keyword>
<evidence type="ECO:0000313" key="14">
    <source>
        <dbReference type="EMBL" id="MFC4291722.1"/>
    </source>
</evidence>
<dbReference type="GO" id="GO:0052381">
    <property type="term" value="F:tRNA dimethylallyltransferase activity"/>
    <property type="evidence" value="ECO:0007669"/>
    <property type="project" value="UniProtKB-EC"/>
</dbReference>
<dbReference type="InterPro" id="IPR027417">
    <property type="entry name" value="P-loop_NTPase"/>
</dbReference>
<evidence type="ECO:0000256" key="7">
    <source>
        <dbReference type="ARBA" id="ARBA00022840"/>
    </source>
</evidence>
<accession>A0ABV8RE88</accession>
<comment type="caution">
    <text evidence="10">Lacks conserved residue(s) required for the propagation of feature annotation.</text>
</comment>
<dbReference type="HAMAP" id="MF_00185">
    <property type="entry name" value="IPP_trans"/>
    <property type="match status" value="1"/>
</dbReference>
<evidence type="ECO:0000256" key="11">
    <source>
        <dbReference type="RuleBase" id="RU003783"/>
    </source>
</evidence>
<organism evidence="14 15">
    <name type="scientific">Sphingorhabdus arenilitoris</name>
    <dbReference type="NCBI Taxonomy" id="1490041"/>
    <lineage>
        <taxon>Bacteria</taxon>
        <taxon>Pseudomonadati</taxon>
        <taxon>Pseudomonadota</taxon>
        <taxon>Alphaproteobacteria</taxon>
        <taxon>Sphingomonadales</taxon>
        <taxon>Sphingomonadaceae</taxon>
        <taxon>Sphingorhabdus</taxon>
    </lineage>
</organism>
<dbReference type="Pfam" id="PF01715">
    <property type="entry name" value="IPPT"/>
    <property type="match status" value="1"/>
</dbReference>
<evidence type="ECO:0000256" key="12">
    <source>
        <dbReference type="RuleBase" id="RU003784"/>
    </source>
</evidence>
<dbReference type="InterPro" id="IPR039657">
    <property type="entry name" value="Dimethylallyltransferase"/>
</dbReference>
<comment type="caution">
    <text evidence="14">The sequence shown here is derived from an EMBL/GenBank/DDBJ whole genome shotgun (WGS) entry which is preliminary data.</text>
</comment>
<keyword evidence="5 10" id="KW-0819">tRNA processing</keyword>
<evidence type="ECO:0000313" key="15">
    <source>
        <dbReference type="Proteomes" id="UP001595887"/>
    </source>
</evidence>
<keyword evidence="8 10" id="KW-0460">Magnesium</keyword>
<evidence type="ECO:0000256" key="2">
    <source>
        <dbReference type="ARBA" id="ARBA00003213"/>
    </source>
</evidence>
<dbReference type="SUPFAM" id="SSF52540">
    <property type="entry name" value="P-loop containing nucleoside triphosphate hydrolases"/>
    <property type="match status" value="1"/>
</dbReference>
<dbReference type="Proteomes" id="UP001595887">
    <property type="component" value="Unassembled WGS sequence"/>
</dbReference>
<name>A0ABV8RE88_9SPHN</name>
<comment type="catalytic activity">
    <reaction evidence="9 10 11">
        <text>adenosine(37) in tRNA + dimethylallyl diphosphate = N(6)-dimethylallyladenosine(37) in tRNA + diphosphate</text>
        <dbReference type="Rhea" id="RHEA:26482"/>
        <dbReference type="Rhea" id="RHEA-COMP:10162"/>
        <dbReference type="Rhea" id="RHEA-COMP:10375"/>
        <dbReference type="ChEBI" id="CHEBI:33019"/>
        <dbReference type="ChEBI" id="CHEBI:57623"/>
        <dbReference type="ChEBI" id="CHEBI:74411"/>
        <dbReference type="ChEBI" id="CHEBI:74415"/>
        <dbReference type="EC" id="2.5.1.75"/>
    </reaction>
</comment>
<comment type="function">
    <text evidence="2 10 12">Catalyzes the transfer of a dimethylallyl group onto the adenine at position 37 in tRNAs that read codons beginning with uridine, leading to the formation of N6-(dimethylallyl)adenosine (i(6)A).</text>
</comment>
<dbReference type="Gene3D" id="1.10.20.140">
    <property type="match status" value="1"/>
</dbReference>
<evidence type="ECO:0000256" key="13">
    <source>
        <dbReference type="RuleBase" id="RU003785"/>
    </source>
</evidence>
<comment type="similarity">
    <text evidence="3 10 13">Belongs to the IPP transferase family.</text>
</comment>
<evidence type="ECO:0000256" key="3">
    <source>
        <dbReference type="ARBA" id="ARBA00005842"/>
    </source>
</evidence>
<evidence type="ECO:0000256" key="10">
    <source>
        <dbReference type="HAMAP-Rule" id="MF_00185"/>
    </source>
</evidence>
<feature type="site" description="Interaction with substrate tRNA" evidence="10">
    <location>
        <position position="108"/>
    </location>
</feature>
<evidence type="ECO:0000256" key="4">
    <source>
        <dbReference type="ARBA" id="ARBA00022679"/>
    </source>
</evidence>
<dbReference type="InterPro" id="IPR018022">
    <property type="entry name" value="IPT"/>
</dbReference>
<evidence type="ECO:0000256" key="6">
    <source>
        <dbReference type="ARBA" id="ARBA00022741"/>
    </source>
</evidence>
<evidence type="ECO:0000256" key="9">
    <source>
        <dbReference type="ARBA" id="ARBA00049563"/>
    </source>
</evidence>
<dbReference type="EC" id="2.5.1.75" evidence="10"/>
<reference evidence="15" key="1">
    <citation type="journal article" date="2019" name="Int. J. Syst. Evol. Microbiol.">
        <title>The Global Catalogue of Microorganisms (GCM) 10K type strain sequencing project: providing services to taxonomists for standard genome sequencing and annotation.</title>
        <authorList>
            <consortium name="The Broad Institute Genomics Platform"/>
            <consortium name="The Broad Institute Genome Sequencing Center for Infectious Disease"/>
            <person name="Wu L."/>
            <person name="Ma J."/>
        </authorList>
    </citation>
    <scope>NUCLEOTIDE SEQUENCE [LARGE SCALE GENOMIC DNA]</scope>
    <source>
        <strain evidence="15">CECT 8531</strain>
    </source>
</reference>
<dbReference type="PANTHER" id="PTHR11088:SF60">
    <property type="entry name" value="TRNA DIMETHYLALLYLTRANSFERASE"/>
    <property type="match status" value="1"/>
</dbReference>
<comment type="subunit">
    <text evidence="10">Monomer.</text>
</comment>
<evidence type="ECO:0000256" key="5">
    <source>
        <dbReference type="ARBA" id="ARBA00022694"/>
    </source>
</evidence>
<dbReference type="EMBL" id="JBHSDH010000013">
    <property type="protein sequence ID" value="MFC4291722.1"/>
    <property type="molecule type" value="Genomic_DNA"/>
</dbReference>
<keyword evidence="6 10" id="KW-0547">Nucleotide-binding</keyword>
<dbReference type="Gene3D" id="3.40.50.300">
    <property type="entry name" value="P-loop containing nucleotide triphosphate hydrolases"/>
    <property type="match status" value="1"/>
</dbReference>
<comment type="cofactor">
    <cofactor evidence="1 10">
        <name>Mg(2+)</name>
        <dbReference type="ChEBI" id="CHEBI:18420"/>
    </cofactor>
</comment>
<feature type="binding site" evidence="10">
    <location>
        <begin position="17"/>
        <end position="24"/>
    </location>
    <ligand>
        <name>ATP</name>
        <dbReference type="ChEBI" id="CHEBI:30616"/>
    </ligand>
</feature>
<dbReference type="RefSeq" id="WP_381421827.1">
    <property type="nucleotide sequence ID" value="NZ_JBHSDH010000013.1"/>
</dbReference>
<evidence type="ECO:0000256" key="8">
    <source>
        <dbReference type="ARBA" id="ARBA00022842"/>
    </source>
</evidence>
<evidence type="ECO:0000256" key="1">
    <source>
        <dbReference type="ARBA" id="ARBA00001946"/>
    </source>
</evidence>
<proteinExistence type="inferred from homology"/>